<gene>
    <name evidence="2" type="ORF">METZ01_LOCUS190898</name>
</gene>
<feature type="transmembrane region" description="Helical" evidence="1">
    <location>
        <begin position="111"/>
        <end position="128"/>
    </location>
</feature>
<dbReference type="AlphaFoldDB" id="A0A382DJ77"/>
<reference evidence="2" key="1">
    <citation type="submission" date="2018-05" db="EMBL/GenBank/DDBJ databases">
        <authorList>
            <person name="Lanie J.A."/>
            <person name="Ng W.-L."/>
            <person name="Kazmierczak K.M."/>
            <person name="Andrzejewski T.M."/>
            <person name="Davidsen T.M."/>
            <person name="Wayne K.J."/>
            <person name="Tettelin H."/>
            <person name="Glass J.I."/>
            <person name="Rusch D."/>
            <person name="Podicherti R."/>
            <person name="Tsui H.-C.T."/>
            <person name="Winkler M.E."/>
        </authorList>
    </citation>
    <scope>NUCLEOTIDE SEQUENCE</scope>
</reference>
<proteinExistence type="predicted"/>
<feature type="transmembrane region" description="Helical" evidence="1">
    <location>
        <begin position="34"/>
        <end position="58"/>
    </location>
</feature>
<name>A0A382DJ77_9ZZZZ</name>
<accession>A0A382DJ77</accession>
<feature type="transmembrane region" description="Helical" evidence="1">
    <location>
        <begin position="65"/>
        <end position="84"/>
    </location>
</feature>
<dbReference type="EMBL" id="UINC01039489">
    <property type="protein sequence ID" value="SVB38044.1"/>
    <property type="molecule type" value="Genomic_DNA"/>
</dbReference>
<evidence type="ECO:0000256" key="1">
    <source>
        <dbReference type="SAM" id="Phobius"/>
    </source>
</evidence>
<protein>
    <submittedName>
        <fullName evidence="2">Uncharacterized protein</fullName>
    </submittedName>
</protein>
<keyword evidence="1" id="KW-0472">Membrane</keyword>
<keyword evidence="1" id="KW-0812">Transmembrane</keyword>
<keyword evidence="1" id="KW-1133">Transmembrane helix</keyword>
<sequence>MPDLFSFGILMVVRLVSGDYSNMIGGGPPPLDSIPWWVYINYDISHSFVSAFLCITIVQRYNKDIAFAMWAWPFHILLDFPFHSKAYFPTKLLWPITDFSFDGIPWSRPEIWFPNLAGIIILFIYRKYNKQKKG</sequence>
<evidence type="ECO:0000313" key="2">
    <source>
        <dbReference type="EMBL" id="SVB38044.1"/>
    </source>
</evidence>
<organism evidence="2">
    <name type="scientific">marine metagenome</name>
    <dbReference type="NCBI Taxonomy" id="408172"/>
    <lineage>
        <taxon>unclassified sequences</taxon>
        <taxon>metagenomes</taxon>
        <taxon>ecological metagenomes</taxon>
    </lineage>
</organism>